<protein>
    <submittedName>
        <fullName evidence="1">Uncharacterized protein</fullName>
    </submittedName>
</protein>
<organism evidence="1 2">
    <name type="scientific">Trifolium pratense</name>
    <name type="common">Red clover</name>
    <dbReference type="NCBI Taxonomy" id="57577"/>
    <lineage>
        <taxon>Eukaryota</taxon>
        <taxon>Viridiplantae</taxon>
        <taxon>Streptophyta</taxon>
        <taxon>Embryophyta</taxon>
        <taxon>Tracheophyta</taxon>
        <taxon>Spermatophyta</taxon>
        <taxon>Magnoliopsida</taxon>
        <taxon>eudicotyledons</taxon>
        <taxon>Gunneridae</taxon>
        <taxon>Pentapetalae</taxon>
        <taxon>rosids</taxon>
        <taxon>fabids</taxon>
        <taxon>Fabales</taxon>
        <taxon>Fabaceae</taxon>
        <taxon>Papilionoideae</taxon>
        <taxon>50 kb inversion clade</taxon>
        <taxon>NPAAA clade</taxon>
        <taxon>Hologalegina</taxon>
        <taxon>IRL clade</taxon>
        <taxon>Trifolieae</taxon>
        <taxon>Trifolium</taxon>
    </lineage>
</organism>
<dbReference type="EMBL" id="ASHM01010602">
    <property type="protein sequence ID" value="PNX92447.1"/>
    <property type="molecule type" value="Genomic_DNA"/>
</dbReference>
<reference evidence="1 2" key="1">
    <citation type="journal article" date="2014" name="Am. J. Bot.">
        <title>Genome assembly and annotation for red clover (Trifolium pratense; Fabaceae).</title>
        <authorList>
            <person name="Istvanek J."/>
            <person name="Jaros M."/>
            <person name="Krenek A."/>
            <person name="Repkova J."/>
        </authorList>
    </citation>
    <scope>NUCLEOTIDE SEQUENCE [LARGE SCALE GENOMIC DNA]</scope>
    <source>
        <strain evidence="2">cv. Tatra</strain>
        <tissue evidence="1">Young leaves</tissue>
    </source>
</reference>
<evidence type="ECO:0000313" key="2">
    <source>
        <dbReference type="Proteomes" id="UP000236291"/>
    </source>
</evidence>
<sequence length="58" mass="6515">MEVEYGRKRKGRLQLVKIRHKDHASGVGHLGQDTRCASLNFVGREASEANTRHAWSLG</sequence>
<gene>
    <name evidence="1" type="ORF">L195_g015584</name>
</gene>
<accession>A0A2K3MNR3</accession>
<reference evidence="1 2" key="2">
    <citation type="journal article" date="2017" name="Front. Plant Sci.">
        <title>Gene Classification and Mining of Molecular Markers Useful in Red Clover (Trifolium pratense) Breeding.</title>
        <authorList>
            <person name="Istvanek J."/>
            <person name="Dluhosova J."/>
            <person name="Dluhos P."/>
            <person name="Patkova L."/>
            <person name="Nedelnik J."/>
            <person name="Repkova J."/>
        </authorList>
    </citation>
    <scope>NUCLEOTIDE SEQUENCE [LARGE SCALE GENOMIC DNA]</scope>
    <source>
        <strain evidence="2">cv. Tatra</strain>
        <tissue evidence="1">Young leaves</tissue>
    </source>
</reference>
<name>A0A2K3MNR3_TRIPR</name>
<feature type="non-terminal residue" evidence="1">
    <location>
        <position position="58"/>
    </location>
</feature>
<proteinExistence type="predicted"/>
<dbReference type="Proteomes" id="UP000236291">
    <property type="component" value="Unassembled WGS sequence"/>
</dbReference>
<dbReference type="AlphaFoldDB" id="A0A2K3MNR3"/>
<evidence type="ECO:0000313" key="1">
    <source>
        <dbReference type="EMBL" id="PNX92447.1"/>
    </source>
</evidence>
<comment type="caution">
    <text evidence="1">The sequence shown here is derived from an EMBL/GenBank/DDBJ whole genome shotgun (WGS) entry which is preliminary data.</text>
</comment>